<feature type="transmembrane region" description="Helical" evidence="1">
    <location>
        <begin position="12"/>
        <end position="32"/>
    </location>
</feature>
<organism evidence="2 3">
    <name type="scientific">Zopfia rhizophila CBS 207.26</name>
    <dbReference type="NCBI Taxonomy" id="1314779"/>
    <lineage>
        <taxon>Eukaryota</taxon>
        <taxon>Fungi</taxon>
        <taxon>Dikarya</taxon>
        <taxon>Ascomycota</taxon>
        <taxon>Pezizomycotina</taxon>
        <taxon>Dothideomycetes</taxon>
        <taxon>Dothideomycetes incertae sedis</taxon>
        <taxon>Zopfiaceae</taxon>
        <taxon>Zopfia</taxon>
    </lineage>
</organism>
<dbReference type="GO" id="GO:0000166">
    <property type="term" value="F:nucleotide binding"/>
    <property type="evidence" value="ECO:0007669"/>
    <property type="project" value="InterPro"/>
</dbReference>
<accession>A0A6A6DVZ0</accession>
<dbReference type="SUPFAM" id="SSF81665">
    <property type="entry name" value="Calcium ATPase, transmembrane domain M"/>
    <property type="match status" value="1"/>
</dbReference>
<keyword evidence="1" id="KW-0812">Transmembrane</keyword>
<name>A0A6A6DVZ0_9PEZI</name>
<keyword evidence="3" id="KW-1185">Reference proteome</keyword>
<sequence>MAHSNRFWLEKSFLVISSVNLLHYTLILLILLIVVVPVSLSVVTTTTLAAGAAYLAKEKAIVQKFTAIESPAVRILYPGFDVLCSNKTGNLSANQLSIREPFVAEGQEANWIMAVATLASPHNLKSLDTIDKVNTILTVKRYPKARGILNQG</sequence>
<feature type="transmembrane region" description="Helical" evidence="1">
    <location>
        <begin position="38"/>
        <end position="56"/>
    </location>
</feature>
<dbReference type="AlphaFoldDB" id="A0A6A6DVZ0"/>
<evidence type="ECO:0000256" key="1">
    <source>
        <dbReference type="SAM" id="Phobius"/>
    </source>
</evidence>
<dbReference type="InterPro" id="IPR023214">
    <property type="entry name" value="HAD_sf"/>
</dbReference>
<dbReference type="OrthoDB" id="116380at2759"/>
<evidence type="ECO:0000313" key="2">
    <source>
        <dbReference type="EMBL" id="KAF2183841.1"/>
    </source>
</evidence>
<keyword evidence="1" id="KW-1133">Transmembrane helix</keyword>
<keyword evidence="1" id="KW-0472">Membrane</keyword>
<dbReference type="Gene3D" id="3.40.50.1000">
    <property type="entry name" value="HAD superfamily/HAD-like"/>
    <property type="match status" value="1"/>
</dbReference>
<gene>
    <name evidence="2" type="ORF">K469DRAFT_784293</name>
</gene>
<dbReference type="Gene3D" id="1.20.1110.10">
    <property type="entry name" value="Calcium-transporting ATPase, transmembrane domain"/>
    <property type="match status" value="1"/>
</dbReference>
<dbReference type="InterPro" id="IPR023299">
    <property type="entry name" value="ATPase_P-typ_cyto_dom_N"/>
</dbReference>
<dbReference type="InterPro" id="IPR023298">
    <property type="entry name" value="ATPase_P-typ_TM_dom_sf"/>
</dbReference>
<protein>
    <submittedName>
        <fullName evidence="2">Uncharacterized protein</fullName>
    </submittedName>
</protein>
<dbReference type="Gene3D" id="3.40.1110.10">
    <property type="entry name" value="Calcium-transporting ATPase, cytoplasmic domain N"/>
    <property type="match status" value="1"/>
</dbReference>
<reference evidence="2" key="1">
    <citation type="journal article" date="2020" name="Stud. Mycol.">
        <title>101 Dothideomycetes genomes: a test case for predicting lifestyles and emergence of pathogens.</title>
        <authorList>
            <person name="Haridas S."/>
            <person name="Albert R."/>
            <person name="Binder M."/>
            <person name="Bloem J."/>
            <person name="Labutti K."/>
            <person name="Salamov A."/>
            <person name="Andreopoulos B."/>
            <person name="Baker S."/>
            <person name="Barry K."/>
            <person name="Bills G."/>
            <person name="Bluhm B."/>
            <person name="Cannon C."/>
            <person name="Castanera R."/>
            <person name="Culley D."/>
            <person name="Daum C."/>
            <person name="Ezra D."/>
            <person name="Gonzalez J."/>
            <person name="Henrissat B."/>
            <person name="Kuo A."/>
            <person name="Liang C."/>
            <person name="Lipzen A."/>
            <person name="Lutzoni F."/>
            <person name="Magnuson J."/>
            <person name="Mondo S."/>
            <person name="Nolan M."/>
            <person name="Ohm R."/>
            <person name="Pangilinan J."/>
            <person name="Park H.-J."/>
            <person name="Ramirez L."/>
            <person name="Alfaro M."/>
            <person name="Sun H."/>
            <person name="Tritt A."/>
            <person name="Yoshinaga Y."/>
            <person name="Zwiers L.-H."/>
            <person name="Turgeon B."/>
            <person name="Goodwin S."/>
            <person name="Spatafora J."/>
            <person name="Crous P."/>
            <person name="Grigoriev I."/>
        </authorList>
    </citation>
    <scope>NUCLEOTIDE SEQUENCE</scope>
    <source>
        <strain evidence="2">CBS 207.26</strain>
    </source>
</reference>
<dbReference type="EMBL" id="ML994640">
    <property type="protein sequence ID" value="KAF2183841.1"/>
    <property type="molecule type" value="Genomic_DNA"/>
</dbReference>
<proteinExistence type="predicted"/>
<dbReference type="PANTHER" id="PTHR42861">
    <property type="entry name" value="CALCIUM-TRANSPORTING ATPASE"/>
    <property type="match status" value="1"/>
</dbReference>
<dbReference type="Proteomes" id="UP000800200">
    <property type="component" value="Unassembled WGS sequence"/>
</dbReference>
<evidence type="ECO:0000313" key="3">
    <source>
        <dbReference type="Proteomes" id="UP000800200"/>
    </source>
</evidence>